<dbReference type="HOGENOM" id="CLU_096783_0_0_14"/>
<dbReference type="Proteomes" id="UP000008637">
    <property type="component" value="Chromosome"/>
</dbReference>
<evidence type="ECO:0000313" key="2">
    <source>
        <dbReference type="Proteomes" id="UP000008637"/>
    </source>
</evidence>
<proteinExistence type="predicted"/>
<evidence type="ECO:0000313" key="1">
    <source>
        <dbReference type="EMBL" id="CBY92436.1"/>
    </source>
</evidence>
<accession>E8ZH15</accession>
<gene>
    <name evidence="1" type="ordered locus">HF1_04280</name>
</gene>
<name>E8ZH15_MYCHL</name>
<organism evidence="1 2">
    <name type="scientific">Mycoplasma haemofelis (strain Langford 1)</name>
    <name type="common">Haemobartonella felis</name>
    <dbReference type="NCBI Taxonomy" id="941640"/>
    <lineage>
        <taxon>Bacteria</taxon>
        <taxon>Bacillati</taxon>
        <taxon>Mycoplasmatota</taxon>
        <taxon>Mollicutes</taxon>
        <taxon>Mycoplasmataceae</taxon>
        <taxon>Mycoplasma</taxon>
    </lineage>
</organism>
<sequence>MNKLLFMGAGAVGAGGLGLGGYSLLKPNKETFRNKFSNSLLNKDSDSEAWNSRYSSLKGQTPAFPSLLEVAKKNDDLQTTKEAHKRACLEIYDSPVEDNKYLRDFELYCSKHIEDEITKSSLISDAKNVGTEWDKRLDALKKLTGDAVNTLSDELKSLKTTMGSSNASDDYRDTLKKWCDTTKTKIFLGSEDLKFKDVKTYCVKNNV</sequence>
<dbReference type="AlphaFoldDB" id="E8ZH15"/>
<dbReference type="EMBL" id="FR773153">
    <property type="protein sequence ID" value="CBY92436.1"/>
    <property type="molecule type" value="Genomic_DNA"/>
</dbReference>
<protein>
    <submittedName>
        <fullName evidence="1">Uncharacterized protein</fullName>
    </submittedName>
</protein>
<dbReference type="OrthoDB" id="6860332at2"/>
<keyword evidence="2" id="KW-1185">Reference proteome</keyword>
<dbReference type="KEGG" id="mha:HF1_04280"/>
<reference evidence="1 2" key="1">
    <citation type="journal article" date="2011" name="J. Bacteriol.">
        <title>Complete genome sequence of Mycoplasma haemofelis, a hemotropic mycoplasma.</title>
        <authorList>
            <person name="Barker E.N."/>
            <person name="Helps C.R."/>
            <person name="Peters I.R."/>
            <person name="Darby A.C."/>
            <person name="Radford A.D."/>
            <person name="Tasker S."/>
        </authorList>
    </citation>
    <scope>NUCLEOTIDE SEQUENCE [LARGE SCALE GENOMIC DNA]</scope>
    <source>
        <strain evidence="1 2">Langford 1</strain>
    </source>
</reference>